<proteinExistence type="predicted"/>
<reference evidence="5 6" key="1">
    <citation type="submission" date="2017-04" db="EMBL/GenBank/DDBJ databases">
        <title>Kefir bacterial isolates.</title>
        <authorList>
            <person name="Kim Y."/>
            <person name="Blasche S."/>
            <person name="Patil K.R."/>
        </authorList>
    </citation>
    <scope>NUCLEOTIDE SEQUENCE [LARGE SCALE GENOMIC DNA]</scope>
    <source>
        <strain evidence="5 6">KR</strain>
    </source>
</reference>
<dbReference type="OrthoDB" id="5672604at2"/>
<dbReference type="RefSeq" id="WP_095350008.1">
    <property type="nucleotide sequence ID" value="NZ_NCXK01000013.1"/>
</dbReference>
<dbReference type="Pfam" id="PF01501">
    <property type="entry name" value="Glyco_transf_8"/>
    <property type="match status" value="1"/>
</dbReference>
<evidence type="ECO:0000256" key="3">
    <source>
        <dbReference type="ARBA" id="ARBA00022723"/>
    </source>
</evidence>
<evidence type="ECO:0000313" key="6">
    <source>
        <dbReference type="Proteomes" id="UP000216151"/>
    </source>
</evidence>
<evidence type="ECO:0000259" key="4">
    <source>
        <dbReference type="Pfam" id="PF14393"/>
    </source>
</evidence>
<dbReference type="CDD" id="cd04194">
    <property type="entry name" value="GT8_A4GalT_like"/>
    <property type="match status" value="1"/>
</dbReference>
<evidence type="ECO:0000313" key="5">
    <source>
        <dbReference type="EMBL" id="PAK77717.1"/>
    </source>
</evidence>
<dbReference type="Gene3D" id="3.90.550.10">
    <property type="entry name" value="Spore Coat Polysaccharide Biosynthesis Protein SpsA, Chain A"/>
    <property type="match status" value="1"/>
</dbReference>
<sequence length="555" mass="64109">MDIRIYVYHHADANINKNRYFEPIQGGRSIADTKFAGMIGDDTGDNISARNRDWGELTALYWIWKNTRHDYVGLNTEKSYLNFSEHGRQQISLLNKQMDFIDFCSQNIEERCSQHRFLTAPITKIHPPSAASDIQTFYENYCFEHDQQDLDLLLTLIKNEFAAYYETALITAHIDTRFHDENILMKRDVFDEYCTFVFSVLFAFEKVIDTSGRSPYQKKVFRFLYAFLSNVFLMKHFMHGSKEAFFQAGEIIVPKFAKQYSINAAICNPEPAKNPIAYGSTIHIAISFDDNYAEHALVALYSLLSNTQNGSHIHFHVLHDQRLSPANIHRTQQTFPGSKFSFYDVSADSFSNFLPHNRQHISRNTYYRLIMHEVLPADIKRLIYVDLDTIFCDDITLLWNMDLKGKILGGCMDEGGITHSRKLFGRNYNTNYINAGILVIDLAAAREKYGNLKFLYLESFVKNIKSITLQDQDIINIAFRDDIQILPLRWNAGGRLYSHNEQDVAYTDQEQDDAATNPAIVHFTGEAKPWVASCEHPLKELYFIYQARLREQAGG</sequence>
<keyword evidence="1" id="KW-0328">Glycosyltransferase</keyword>
<dbReference type="PANTHER" id="PTHR13778:SF47">
    <property type="entry name" value="LIPOPOLYSACCHARIDE 1,3-GALACTOSYLTRANSFERASE"/>
    <property type="match status" value="1"/>
</dbReference>
<name>A0A269XWN7_9PROT</name>
<keyword evidence="6" id="KW-1185">Reference proteome</keyword>
<dbReference type="InterPro" id="IPR002495">
    <property type="entry name" value="Glyco_trans_8"/>
</dbReference>
<keyword evidence="3" id="KW-0479">Metal-binding</keyword>
<dbReference type="SUPFAM" id="SSF53448">
    <property type="entry name" value="Nucleotide-diphospho-sugar transferases"/>
    <property type="match status" value="1"/>
</dbReference>
<dbReference type="InterPro" id="IPR029044">
    <property type="entry name" value="Nucleotide-diphossugar_trans"/>
</dbReference>
<dbReference type="PANTHER" id="PTHR13778">
    <property type="entry name" value="GLYCOSYLTRANSFERASE 8 DOMAIN-CONTAINING PROTEIN"/>
    <property type="match status" value="1"/>
</dbReference>
<keyword evidence="2" id="KW-0808">Transferase</keyword>
<evidence type="ECO:0000256" key="2">
    <source>
        <dbReference type="ARBA" id="ARBA00022679"/>
    </source>
</evidence>
<dbReference type="EMBL" id="NCXK01000013">
    <property type="protein sequence ID" value="PAK77717.1"/>
    <property type="molecule type" value="Genomic_DNA"/>
</dbReference>
<dbReference type="Proteomes" id="UP000216151">
    <property type="component" value="Unassembled WGS sequence"/>
</dbReference>
<evidence type="ECO:0000256" key="1">
    <source>
        <dbReference type="ARBA" id="ARBA00022676"/>
    </source>
</evidence>
<gene>
    <name evidence="5" type="ORF">B8X00_09715</name>
</gene>
<protein>
    <recommendedName>
        <fullName evidence="4">DUF4422 domain-containing protein</fullName>
    </recommendedName>
</protein>
<accession>A0A269XWN7</accession>
<dbReference type="InterPro" id="IPR025536">
    <property type="entry name" value="DUF4422"/>
</dbReference>
<organism evidence="5 6">
    <name type="scientific">Acetobacter fabarum</name>
    <dbReference type="NCBI Taxonomy" id="483199"/>
    <lineage>
        <taxon>Bacteria</taxon>
        <taxon>Pseudomonadati</taxon>
        <taxon>Pseudomonadota</taxon>
        <taxon>Alphaproteobacteria</taxon>
        <taxon>Acetobacterales</taxon>
        <taxon>Acetobacteraceae</taxon>
        <taxon>Acetobacter</taxon>
    </lineage>
</organism>
<dbReference type="AlphaFoldDB" id="A0A269XWN7"/>
<feature type="domain" description="DUF4422" evidence="4">
    <location>
        <begin position="4"/>
        <end position="235"/>
    </location>
</feature>
<comment type="caution">
    <text evidence="5">The sequence shown here is derived from an EMBL/GenBank/DDBJ whole genome shotgun (WGS) entry which is preliminary data.</text>
</comment>
<dbReference type="Pfam" id="PF14393">
    <property type="entry name" value="DUF4422"/>
    <property type="match status" value="1"/>
</dbReference>
<dbReference type="GO" id="GO:0016757">
    <property type="term" value="F:glycosyltransferase activity"/>
    <property type="evidence" value="ECO:0007669"/>
    <property type="project" value="UniProtKB-KW"/>
</dbReference>
<dbReference type="GO" id="GO:0046872">
    <property type="term" value="F:metal ion binding"/>
    <property type="evidence" value="ECO:0007669"/>
    <property type="project" value="UniProtKB-KW"/>
</dbReference>
<dbReference type="InterPro" id="IPR050748">
    <property type="entry name" value="Glycosyltrans_8_dom-fam"/>
</dbReference>